<protein>
    <submittedName>
        <fullName evidence="2">2-polyprenyl-3-methyl-5-hydroxy-6-metoxy-1, 4-benzoquinol methylase</fullName>
    </submittedName>
</protein>
<dbReference type="Proteomes" id="UP001242313">
    <property type="component" value="Unassembled WGS sequence"/>
</dbReference>
<keyword evidence="2" id="KW-0808">Transferase</keyword>
<dbReference type="InterPro" id="IPR015985">
    <property type="entry name" value="TehB-like_dom"/>
</dbReference>
<evidence type="ECO:0000313" key="3">
    <source>
        <dbReference type="Proteomes" id="UP001242313"/>
    </source>
</evidence>
<gene>
    <name evidence="2" type="ORF">J2S25_001374</name>
</gene>
<accession>A0ABU0FUB2</accession>
<dbReference type="InterPro" id="IPR029063">
    <property type="entry name" value="SAM-dependent_MTases_sf"/>
</dbReference>
<evidence type="ECO:0000259" key="1">
    <source>
        <dbReference type="Pfam" id="PF03848"/>
    </source>
</evidence>
<dbReference type="Gene3D" id="3.40.50.150">
    <property type="entry name" value="Vaccinia Virus protein VP39"/>
    <property type="match status" value="1"/>
</dbReference>
<dbReference type="GO" id="GO:0032259">
    <property type="term" value="P:methylation"/>
    <property type="evidence" value="ECO:0007669"/>
    <property type="project" value="UniProtKB-KW"/>
</dbReference>
<reference evidence="2 3" key="1">
    <citation type="submission" date="2023-07" db="EMBL/GenBank/DDBJ databases">
        <title>Genomic Encyclopedia of Type Strains, Phase IV (KMG-IV): sequencing the most valuable type-strain genomes for metagenomic binning, comparative biology and taxonomic classification.</title>
        <authorList>
            <person name="Goeker M."/>
        </authorList>
    </citation>
    <scope>NUCLEOTIDE SEQUENCE [LARGE SCALE GENOMIC DNA]</scope>
    <source>
        <strain evidence="2 3">DSM 19598</strain>
    </source>
</reference>
<dbReference type="EMBL" id="JAUSUN010000006">
    <property type="protein sequence ID" value="MDQ0413171.1"/>
    <property type="molecule type" value="Genomic_DNA"/>
</dbReference>
<dbReference type="Pfam" id="PF03848">
    <property type="entry name" value="TehB"/>
    <property type="match status" value="1"/>
</dbReference>
<dbReference type="SUPFAM" id="SSF53335">
    <property type="entry name" value="S-adenosyl-L-methionine-dependent methyltransferases"/>
    <property type="match status" value="1"/>
</dbReference>
<sequence length="186" mass="21383">MDSQEKWNSKYKDRLTKKTEAEPNTRLMMQSGYLTGGGALDIACGLGGNSYYLAEIGYEVTAIDISDVAVDYVQEHATCNKLNITVKTADLTKQTSVFTGRKYDLAVVTYYLDRSLFPLMKEWIKTDGYLFIETFFQNGSSGNQSVSNQYKLESNELLKEFSDWRVLYFEENEQEGRQTIFCQNRR</sequence>
<proteinExistence type="predicted"/>
<comment type="caution">
    <text evidence="2">The sequence shown here is derived from an EMBL/GenBank/DDBJ whole genome shotgun (WGS) entry which is preliminary data.</text>
</comment>
<name>A0ABU0FUB2_9BACI</name>
<keyword evidence="3" id="KW-1185">Reference proteome</keyword>
<keyword evidence="2" id="KW-0489">Methyltransferase</keyword>
<dbReference type="GO" id="GO:0008168">
    <property type="term" value="F:methyltransferase activity"/>
    <property type="evidence" value="ECO:0007669"/>
    <property type="project" value="UniProtKB-KW"/>
</dbReference>
<evidence type="ECO:0000313" key="2">
    <source>
        <dbReference type="EMBL" id="MDQ0413171.1"/>
    </source>
</evidence>
<feature type="domain" description="Tellurite resistance methyltransferase TehB-like" evidence="1">
    <location>
        <begin position="33"/>
        <end position="178"/>
    </location>
</feature>
<organism evidence="2 3">
    <name type="scientific">Mesobacillus stamsii</name>
    <dbReference type="NCBI Taxonomy" id="225347"/>
    <lineage>
        <taxon>Bacteria</taxon>
        <taxon>Bacillati</taxon>
        <taxon>Bacillota</taxon>
        <taxon>Bacilli</taxon>
        <taxon>Bacillales</taxon>
        <taxon>Bacillaceae</taxon>
        <taxon>Mesobacillus</taxon>
    </lineage>
</organism>
<dbReference type="CDD" id="cd02440">
    <property type="entry name" value="AdoMet_MTases"/>
    <property type="match status" value="1"/>
</dbReference>
<dbReference type="RefSeq" id="WP_307191562.1">
    <property type="nucleotide sequence ID" value="NZ_JAUSUN010000006.1"/>
</dbReference>